<evidence type="ECO:0000313" key="1">
    <source>
        <dbReference type="EMBL" id="KAL2502938.1"/>
    </source>
</evidence>
<dbReference type="Proteomes" id="UP001604277">
    <property type="component" value="Unassembled WGS sequence"/>
</dbReference>
<comment type="caution">
    <text evidence="1">The sequence shown here is derived from an EMBL/GenBank/DDBJ whole genome shotgun (WGS) entry which is preliminary data.</text>
</comment>
<keyword evidence="2" id="KW-1185">Reference proteome</keyword>
<dbReference type="AlphaFoldDB" id="A0ABD1SQF5"/>
<reference evidence="2" key="1">
    <citation type="submission" date="2024-07" db="EMBL/GenBank/DDBJ databases">
        <title>Two chromosome-level genome assemblies of Korean endemic species Abeliophyllum distichum and Forsythia ovata (Oleaceae).</title>
        <authorList>
            <person name="Jang H."/>
        </authorList>
    </citation>
    <scope>NUCLEOTIDE SEQUENCE [LARGE SCALE GENOMIC DNA]</scope>
</reference>
<sequence>MAAENEPLEILLHLPLLAEDKIIDSDDVLGYTDCNETDLISLYGQYIPLGNAHCQSRPGKAQLIPGGPNCSSLKGRRSGLHRWLMQKKKREIEFVKAPSDSCQNAHSLRVKSHSPSVLSQFTKKKQQTFSLSANKSLSHSHTLSAFLSLITPLSPQRFPHCSATHCTILLFSLTKYHSSTRYISLYITPNAPTMPSRMCIYISSPFSEIFVYSLFYDPVLP</sequence>
<evidence type="ECO:0000313" key="2">
    <source>
        <dbReference type="Proteomes" id="UP001604277"/>
    </source>
</evidence>
<organism evidence="1 2">
    <name type="scientific">Forsythia ovata</name>
    <dbReference type="NCBI Taxonomy" id="205694"/>
    <lineage>
        <taxon>Eukaryota</taxon>
        <taxon>Viridiplantae</taxon>
        <taxon>Streptophyta</taxon>
        <taxon>Embryophyta</taxon>
        <taxon>Tracheophyta</taxon>
        <taxon>Spermatophyta</taxon>
        <taxon>Magnoliopsida</taxon>
        <taxon>eudicotyledons</taxon>
        <taxon>Gunneridae</taxon>
        <taxon>Pentapetalae</taxon>
        <taxon>asterids</taxon>
        <taxon>lamiids</taxon>
        <taxon>Lamiales</taxon>
        <taxon>Oleaceae</taxon>
        <taxon>Forsythieae</taxon>
        <taxon>Forsythia</taxon>
    </lineage>
</organism>
<dbReference type="EMBL" id="JBFOLJ010000010">
    <property type="protein sequence ID" value="KAL2502938.1"/>
    <property type="molecule type" value="Genomic_DNA"/>
</dbReference>
<proteinExistence type="predicted"/>
<name>A0ABD1SQF5_9LAMI</name>
<protein>
    <submittedName>
        <fullName evidence="1">Uncharacterized protein</fullName>
    </submittedName>
</protein>
<accession>A0ABD1SQF5</accession>
<gene>
    <name evidence="1" type="ORF">Fot_36786</name>
</gene>